<evidence type="ECO:0000256" key="2">
    <source>
        <dbReference type="ARBA" id="ARBA00022801"/>
    </source>
</evidence>
<name>A0A517Z1X1_9PLAN</name>
<feature type="signal peptide" evidence="3">
    <location>
        <begin position="1"/>
        <end position="27"/>
    </location>
</feature>
<reference evidence="5 6" key="1">
    <citation type="submission" date="2019-02" db="EMBL/GenBank/DDBJ databases">
        <title>Deep-cultivation of Planctomycetes and their phenomic and genomic characterization uncovers novel biology.</title>
        <authorList>
            <person name="Wiegand S."/>
            <person name="Jogler M."/>
            <person name="Boedeker C."/>
            <person name="Pinto D."/>
            <person name="Vollmers J."/>
            <person name="Rivas-Marin E."/>
            <person name="Kohn T."/>
            <person name="Peeters S.H."/>
            <person name="Heuer A."/>
            <person name="Rast P."/>
            <person name="Oberbeckmann S."/>
            <person name="Bunk B."/>
            <person name="Jeske O."/>
            <person name="Meyerdierks A."/>
            <person name="Storesund J.E."/>
            <person name="Kallscheuer N."/>
            <person name="Luecker S."/>
            <person name="Lage O.M."/>
            <person name="Pohl T."/>
            <person name="Merkel B.J."/>
            <person name="Hornburger P."/>
            <person name="Mueller R.-W."/>
            <person name="Bruemmer F."/>
            <person name="Labrenz M."/>
            <person name="Spormann A.M."/>
            <person name="Op den Camp H."/>
            <person name="Overmann J."/>
            <person name="Amann R."/>
            <person name="Jetten M.S.M."/>
            <person name="Mascher T."/>
            <person name="Medema M.H."/>
            <person name="Devos D.P."/>
            <person name="Kaster A.-K."/>
            <person name="Ovreas L."/>
            <person name="Rohde M."/>
            <person name="Galperin M.Y."/>
            <person name="Jogler C."/>
        </authorList>
    </citation>
    <scope>NUCLEOTIDE SEQUENCE [LARGE SCALE GENOMIC DNA]</scope>
    <source>
        <strain evidence="5 6">Mal4</strain>
    </source>
</reference>
<dbReference type="InterPro" id="IPR017850">
    <property type="entry name" value="Alkaline_phosphatase_core_sf"/>
</dbReference>
<dbReference type="AlphaFoldDB" id="A0A517Z1X1"/>
<dbReference type="KEGG" id="mri:Mal4_07620"/>
<dbReference type="SUPFAM" id="SSF53649">
    <property type="entry name" value="Alkaline phosphatase-like"/>
    <property type="match status" value="1"/>
</dbReference>
<comment type="similarity">
    <text evidence="1">Belongs to the sulfatase family.</text>
</comment>
<gene>
    <name evidence="5" type="primary">atsA_11</name>
    <name evidence="5" type="ORF">Mal4_07620</name>
</gene>
<feature type="domain" description="Sulfatase N-terminal" evidence="4">
    <location>
        <begin position="35"/>
        <end position="368"/>
    </location>
</feature>
<dbReference type="GO" id="GO:0004065">
    <property type="term" value="F:arylsulfatase activity"/>
    <property type="evidence" value="ECO:0007669"/>
    <property type="project" value="UniProtKB-EC"/>
</dbReference>
<dbReference type="RefSeq" id="WP_145367133.1">
    <property type="nucleotide sequence ID" value="NZ_CP036275.1"/>
</dbReference>
<dbReference type="Proteomes" id="UP000320496">
    <property type="component" value="Chromosome"/>
</dbReference>
<keyword evidence="6" id="KW-1185">Reference proteome</keyword>
<dbReference type="CDD" id="cd16145">
    <property type="entry name" value="ARS_like"/>
    <property type="match status" value="1"/>
</dbReference>
<dbReference type="Pfam" id="PF00884">
    <property type="entry name" value="Sulfatase"/>
    <property type="match status" value="1"/>
</dbReference>
<dbReference type="Gene3D" id="3.30.1120.10">
    <property type="match status" value="1"/>
</dbReference>
<feature type="chain" id="PRO_5022044080" evidence="3">
    <location>
        <begin position="28"/>
        <end position="479"/>
    </location>
</feature>
<dbReference type="Gene3D" id="3.40.720.10">
    <property type="entry name" value="Alkaline Phosphatase, subunit A"/>
    <property type="match status" value="1"/>
</dbReference>
<keyword evidence="2 5" id="KW-0378">Hydrolase</keyword>
<evidence type="ECO:0000313" key="6">
    <source>
        <dbReference type="Proteomes" id="UP000320496"/>
    </source>
</evidence>
<dbReference type="PANTHER" id="PTHR42693">
    <property type="entry name" value="ARYLSULFATASE FAMILY MEMBER"/>
    <property type="match status" value="1"/>
</dbReference>
<evidence type="ECO:0000259" key="4">
    <source>
        <dbReference type="Pfam" id="PF00884"/>
    </source>
</evidence>
<dbReference type="InterPro" id="IPR000917">
    <property type="entry name" value="Sulfatase_N"/>
</dbReference>
<keyword evidence="3" id="KW-0732">Signal</keyword>
<accession>A0A517Z1X1</accession>
<dbReference type="OrthoDB" id="9783154at2"/>
<proteinExistence type="inferred from homology"/>
<dbReference type="EMBL" id="CP036275">
    <property type="protein sequence ID" value="QDU36476.1"/>
    <property type="molecule type" value="Genomic_DNA"/>
</dbReference>
<sequence precursor="true">MPTNDLSLKLLLAACCLGLLFSPPALAQDRDDSPPNIVYIMADDLGYGALGCYGQTKINTPHIDRMAAEGMRFTQCYAGSHVCQPSRSVLMTGLHTGHTPVRANDIQQFLRPQDTTVAKLLQERGYATGGFGKWGLGFEGTPGQPNLQGFDEFFGQYLQVHAHFYYPYWLNHNDGKHMLPGNEGGKREQYVQDVIHEQAIEFIRENHDGPFFAYMPYIIPHVELVVPEESEEPYRGKFPKISIQDPRSGYIGSEDGLTTLAGMISRLDAQVGEVLDLLVELGIDDNTIVIFTSDNGAQSGGKDKGWTKMTDFFEANGPLRGYKGTFYEGGLRVPFVARWPGKIPAGTTSDHVCGFWDMLPTFCDLAGIDPPAETDGISIAPTLTGSGIQREHVGIYWEYARRNGIGRAARMGDWKAVQANPNGPVELYDLSTDIGERWNVADRNPAIVRQITAFMDGAHTAPREITTDFERTSVNDYVR</sequence>
<evidence type="ECO:0000313" key="5">
    <source>
        <dbReference type="EMBL" id="QDU36476.1"/>
    </source>
</evidence>
<organism evidence="5 6">
    <name type="scientific">Maioricimonas rarisocia</name>
    <dbReference type="NCBI Taxonomy" id="2528026"/>
    <lineage>
        <taxon>Bacteria</taxon>
        <taxon>Pseudomonadati</taxon>
        <taxon>Planctomycetota</taxon>
        <taxon>Planctomycetia</taxon>
        <taxon>Planctomycetales</taxon>
        <taxon>Planctomycetaceae</taxon>
        <taxon>Maioricimonas</taxon>
    </lineage>
</organism>
<dbReference type="PANTHER" id="PTHR42693:SF53">
    <property type="entry name" value="ENDO-4-O-SULFATASE"/>
    <property type="match status" value="1"/>
</dbReference>
<evidence type="ECO:0000256" key="3">
    <source>
        <dbReference type="SAM" id="SignalP"/>
    </source>
</evidence>
<dbReference type="InterPro" id="IPR050738">
    <property type="entry name" value="Sulfatase"/>
</dbReference>
<protein>
    <submittedName>
        <fullName evidence="5">Arylsulfatase</fullName>
        <ecNumber evidence="5">3.1.6.1</ecNumber>
    </submittedName>
</protein>
<dbReference type="EC" id="3.1.6.1" evidence="5"/>
<evidence type="ECO:0000256" key="1">
    <source>
        <dbReference type="ARBA" id="ARBA00008779"/>
    </source>
</evidence>